<dbReference type="Proteomes" id="UP000509421">
    <property type="component" value="Chromosome"/>
</dbReference>
<sequence length="135" mass="15482">MKYDIVELLSRLLNDAGISDILDSDLNNHSTISLTMKDDIPTIHIREENDEVWVWAKVMENAPTSLAYCSASLLPLMMNHQEDFFHIGQPCLYPVDGHLELRAQVKEKHMSSPDAFLPMLDHFLTILQDYRSVLV</sequence>
<evidence type="ECO:0000313" key="2">
    <source>
        <dbReference type="Proteomes" id="UP000509421"/>
    </source>
</evidence>
<dbReference type="Gene3D" id="3.30.1460.10">
    <property type="match status" value="1"/>
</dbReference>
<evidence type="ECO:0000313" key="1">
    <source>
        <dbReference type="EMBL" id="QKZ98817.1"/>
    </source>
</evidence>
<accession>A0A7H8UJF5</accession>
<gene>
    <name evidence="1" type="ORF">HWQ14_14615</name>
</gene>
<reference evidence="1 2" key="1">
    <citation type="submission" date="2020-06" db="EMBL/GenBank/DDBJ databases">
        <title>Long-read sequencing of DSM26481-BlokeschLab.</title>
        <authorList>
            <person name="Blokesch M."/>
        </authorList>
    </citation>
    <scope>NUCLEOTIDE SEQUENCE [LARGE SCALE GENOMIC DNA]</scope>
    <source>
        <strain evidence="1 2">DSM 26481</strain>
    </source>
</reference>
<name>A0A7H8UJF5_ENTCL</name>
<protein>
    <submittedName>
        <fullName evidence="1">Uncharacterized protein</fullName>
    </submittedName>
</protein>
<proteinExistence type="predicted"/>
<dbReference type="EMBL" id="CP056117">
    <property type="protein sequence ID" value="QKZ98817.1"/>
    <property type="molecule type" value="Genomic_DNA"/>
</dbReference>
<dbReference type="Pfam" id="PF03519">
    <property type="entry name" value="Invas_SpaK"/>
    <property type="match status" value="1"/>
</dbReference>
<dbReference type="AlphaFoldDB" id="A0A7H8UJF5"/>
<dbReference type="CDD" id="cd17035">
    <property type="entry name" value="T3SC_IB_Spa15-like"/>
    <property type="match status" value="1"/>
</dbReference>
<dbReference type="InterPro" id="IPR003065">
    <property type="entry name" value="Invas_SpaK"/>
</dbReference>
<dbReference type="SUPFAM" id="SSF69635">
    <property type="entry name" value="Type III secretory system chaperone-like"/>
    <property type="match status" value="1"/>
</dbReference>
<dbReference type="RefSeq" id="WP_148419585.1">
    <property type="nucleotide sequence ID" value="NZ_CP056117.1"/>
</dbReference>
<organism evidence="1 2">
    <name type="scientific">Enterobacter cloacae</name>
    <dbReference type="NCBI Taxonomy" id="550"/>
    <lineage>
        <taxon>Bacteria</taxon>
        <taxon>Pseudomonadati</taxon>
        <taxon>Pseudomonadota</taxon>
        <taxon>Gammaproteobacteria</taxon>
        <taxon>Enterobacterales</taxon>
        <taxon>Enterobacteriaceae</taxon>
        <taxon>Enterobacter</taxon>
        <taxon>Enterobacter cloacae complex</taxon>
    </lineage>
</organism>